<reference evidence="1" key="1">
    <citation type="submission" date="2021-04" db="EMBL/GenBank/DDBJ databases">
        <title>Genome based classification of Actinospica acidithermotolerans sp. nov., an actinobacterium isolated from an Indonesian hot spring.</title>
        <authorList>
            <person name="Kusuma A.B."/>
            <person name="Putra K.E."/>
            <person name="Nafisah S."/>
            <person name="Loh J."/>
            <person name="Nouioui I."/>
            <person name="Goodfellow M."/>
        </authorList>
    </citation>
    <scope>NUCLEOTIDE SEQUENCE</scope>
    <source>
        <strain evidence="1">CSCA 57</strain>
    </source>
</reference>
<name>A0A941IQA3_9ACTN</name>
<proteinExistence type="predicted"/>
<dbReference type="Proteomes" id="UP000675781">
    <property type="component" value="Unassembled WGS sequence"/>
</dbReference>
<dbReference type="AlphaFoldDB" id="A0A941IQA3"/>
<sequence length="215" mass="22933">MSTLRPVAALDSGDPVPWWPVPSDAPFRVLVLDGRTPPLEIGALVGQLARACRPESAPEDDARVSAAQAVGWILAAGEEWPMVPGGLRVEDGAGVRIDPGCCADLDDWRERTGFRDRSPAWWLGHDPDPWVEYRETGLRVHPRGGLEAPGASEPASSGFVEFSYGEMPGALESVRRDLLAFLDALGDWARGVVPDQAAALAAALDQRIGIGPPLA</sequence>
<dbReference type="EMBL" id="JAGSOG010000045">
    <property type="protein sequence ID" value="MBR7833997.1"/>
    <property type="molecule type" value="Genomic_DNA"/>
</dbReference>
<protein>
    <submittedName>
        <fullName evidence="1">Uncharacterized protein</fullName>
    </submittedName>
</protein>
<evidence type="ECO:0000313" key="1">
    <source>
        <dbReference type="EMBL" id="MBR7833997.1"/>
    </source>
</evidence>
<comment type="caution">
    <text evidence="1">The sequence shown here is derived from an EMBL/GenBank/DDBJ whole genome shotgun (WGS) entry which is preliminary data.</text>
</comment>
<evidence type="ECO:0000313" key="2">
    <source>
        <dbReference type="Proteomes" id="UP000675781"/>
    </source>
</evidence>
<dbReference type="RefSeq" id="WP_212528519.1">
    <property type="nucleotide sequence ID" value="NZ_JAGSOG010000045.1"/>
</dbReference>
<keyword evidence="2" id="KW-1185">Reference proteome</keyword>
<organism evidence="1 2">
    <name type="scientific">Actinospica durhamensis</name>
    <dbReference type="NCBI Taxonomy" id="1508375"/>
    <lineage>
        <taxon>Bacteria</taxon>
        <taxon>Bacillati</taxon>
        <taxon>Actinomycetota</taxon>
        <taxon>Actinomycetes</taxon>
        <taxon>Catenulisporales</taxon>
        <taxon>Actinospicaceae</taxon>
        <taxon>Actinospica</taxon>
    </lineage>
</organism>
<gene>
    <name evidence="1" type="ORF">KDL01_12025</name>
</gene>
<accession>A0A941IQA3</accession>